<evidence type="ECO:0000259" key="7">
    <source>
        <dbReference type="PROSITE" id="PS50905"/>
    </source>
</evidence>
<sequence>MAVTAKKIQHKESQFEHLLQGQVKNEFTASQQYIAVAVWFDDSDLPQLASHFYKQALEERNHGMMIVQYLMDNGVKPHIPAIEQVRNDFSETRELVALALEQEREVTREIETLAKTARDEGNYIGEQFMQWFLKEQVEEVASMSTLLNVVDRSNGNLFDVETFLARESVGDEGADATAPKAAGGAL</sequence>
<feature type="binding site" evidence="5">
    <location>
        <position position="62"/>
    </location>
    <ligand>
        <name>Fe cation</name>
        <dbReference type="ChEBI" id="CHEBI:24875"/>
        <label>1</label>
    </ligand>
</feature>
<organism evidence="8 9">
    <name type="scientific">Saccharopolyspora dendranthemae</name>
    <dbReference type="NCBI Taxonomy" id="1181886"/>
    <lineage>
        <taxon>Bacteria</taxon>
        <taxon>Bacillati</taxon>
        <taxon>Actinomycetota</taxon>
        <taxon>Actinomycetes</taxon>
        <taxon>Pseudonocardiales</taxon>
        <taxon>Pseudonocardiaceae</taxon>
        <taxon>Saccharopolyspora</taxon>
    </lineage>
</organism>
<dbReference type="PANTHER" id="PTHR11431">
    <property type="entry name" value="FERRITIN"/>
    <property type="match status" value="1"/>
</dbReference>
<evidence type="ECO:0000256" key="6">
    <source>
        <dbReference type="RuleBase" id="RU361145"/>
    </source>
</evidence>
<dbReference type="CDD" id="cd01055">
    <property type="entry name" value="Nonheme_Ferritin"/>
    <property type="match status" value="1"/>
</dbReference>
<dbReference type="GO" id="GO:0006879">
    <property type="term" value="P:intracellular iron ion homeostasis"/>
    <property type="evidence" value="ECO:0007669"/>
    <property type="project" value="UniProtKB-KW"/>
</dbReference>
<feature type="binding site" evidence="5">
    <location>
        <position position="26"/>
    </location>
    <ligand>
        <name>Fe cation</name>
        <dbReference type="ChEBI" id="CHEBI:24875"/>
        <label>1</label>
    </ligand>
</feature>
<feature type="binding site" evidence="5">
    <location>
        <position position="103"/>
    </location>
    <ligand>
        <name>Fe cation</name>
        <dbReference type="ChEBI" id="CHEBI:24875"/>
        <label>1</label>
    </ligand>
</feature>
<keyword evidence="9" id="KW-1185">Reference proteome</keyword>
<accession>A0A561U582</accession>
<name>A0A561U582_9PSEU</name>
<dbReference type="GO" id="GO:0008199">
    <property type="term" value="F:ferric iron binding"/>
    <property type="evidence" value="ECO:0007669"/>
    <property type="project" value="InterPro"/>
</dbReference>
<protein>
    <recommendedName>
        <fullName evidence="6">Ferritin</fullName>
    </recommendedName>
</protein>
<evidence type="ECO:0000256" key="1">
    <source>
        <dbReference type="ARBA" id="ARBA00022434"/>
    </source>
</evidence>
<dbReference type="InterPro" id="IPR009078">
    <property type="entry name" value="Ferritin-like_SF"/>
</dbReference>
<proteinExistence type="predicted"/>
<dbReference type="PANTHER" id="PTHR11431:SF127">
    <property type="entry name" value="BACTERIAL NON-HEME FERRITIN"/>
    <property type="match status" value="1"/>
</dbReference>
<evidence type="ECO:0000313" key="8">
    <source>
        <dbReference type="EMBL" id="TWF94511.1"/>
    </source>
</evidence>
<evidence type="ECO:0000256" key="2">
    <source>
        <dbReference type="ARBA" id="ARBA00022723"/>
    </source>
</evidence>
<keyword evidence="2 5" id="KW-0479">Metal-binding</keyword>
<gene>
    <name evidence="8" type="ORF">FHU35_13222</name>
</gene>
<dbReference type="InterPro" id="IPR008331">
    <property type="entry name" value="Ferritin_DPS_dom"/>
</dbReference>
<evidence type="ECO:0000256" key="5">
    <source>
        <dbReference type="PIRSR" id="PIRSR601519-1"/>
    </source>
</evidence>
<dbReference type="InterPro" id="IPR041719">
    <property type="entry name" value="Ferritin_prok"/>
</dbReference>
<dbReference type="Gene3D" id="1.20.1260.10">
    <property type="match status" value="1"/>
</dbReference>
<dbReference type="AlphaFoldDB" id="A0A561U582"/>
<dbReference type="EMBL" id="VIWX01000003">
    <property type="protein sequence ID" value="TWF94511.1"/>
    <property type="molecule type" value="Genomic_DNA"/>
</dbReference>
<dbReference type="InterPro" id="IPR012347">
    <property type="entry name" value="Ferritin-like"/>
</dbReference>
<evidence type="ECO:0000313" key="9">
    <source>
        <dbReference type="Proteomes" id="UP000316184"/>
    </source>
</evidence>
<evidence type="ECO:0000256" key="4">
    <source>
        <dbReference type="ARBA" id="ARBA00023004"/>
    </source>
</evidence>
<evidence type="ECO:0000256" key="3">
    <source>
        <dbReference type="ARBA" id="ARBA00023002"/>
    </source>
</evidence>
<feature type="binding site" evidence="5">
    <location>
        <position position="59"/>
    </location>
    <ligand>
        <name>Fe cation</name>
        <dbReference type="ChEBI" id="CHEBI:24875"/>
        <label>1</label>
    </ligand>
</feature>
<keyword evidence="4 5" id="KW-0408">Iron</keyword>
<dbReference type="InterPro" id="IPR009040">
    <property type="entry name" value="Ferritin-like_diiron"/>
</dbReference>
<feature type="domain" description="Ferritin-like diiron" evidence="7">
    <location>
        <begin position="9"/>
        <end position="154"/>
    </location>
</feature>
<dbReference type="OrthoDB" id="9801481at2"/>
<keyword evidence="3" id="KW-0560">Oxidoreductase</keyword>
<dbReference type="InterPro" id="IPR001519">
    <property type="entry name" value="Ferritin"/>
</dbReference>
<comment type="caution">
    <text evidence="8">The sequence shown here is derived from an EMBL/GenBank/DDBJ whole genome shotgun (WGS) entry which is preliminary data.</text>
</comment>
<reference evidence="8 9" key="1">
    <citation type="submission" date="2019-06" db="EMBL/GenBank/DDBJ databases">
        <title>Sequencing the genomes of 1000 actinobacteria strains.</title>
        <authorList>
            <person name="Klenk H.-P."/>
        </authorList>
    </citation>
    <scope>NUCLEOTIDE SEQUENCE [LARGE SCALE GENOMIC DNA]</scope>
    <source>
        <strain evidence="8 9">DSM 46699</strain>
    </source>
</reference>
<dbReference type="GO" id="GO:0008198">
    <property type="term" value="F:ferrous iron binding"/>
    <property type="evidence" value="ECO:0007669"/>
    <property type="project" value="TreeGrafter"/>
</dbReference>
<dbReference type="RefSeq" id="WP_145740508.1">
    <property type="nucleotide sequence ID" value="NZ_VIWX01000003.1"/>
</dbReference>
<dbReference type="GO" id="GO:0004322">
    <property type="term" value="F:ferroxidase activity"/>
    <property type="evidence" value="ECO:0007669"/>
    <property type="project" value="TreeGrafter"/>
</dbReference>
<dbReference type="Proteomes" id="UP000316184">
    <property type="component" value="Unassembled WGS sequence"/>
</dbReference>
<dbReference type="Pfam" id="PF00210">
    <property type="entry name" value="Ferritin"/>
    <property type="match status" value="1"/>
</dbReference>
<dbReference type="GO" id="GO:0006826">
    <property type="term" value="P:iron ion transport"/>
    <property type="evidence" value="ECO:0007669"/>
    <property type="project" value="InterPro"/>
</dbReference>
<dbReference type="GO" id="GO:0005829">
    <property type="term" value="C:cytosol"/>
    <property type="evidence" value="ECO:0007669"/>
    <property type="project" value="TreeGrafter"/>
</dbReference>
<keyword evidence="1 6" id="KW-0409">Iron storage</keyword>
<feature type="binding site" evidence="5">
    <location>
        <position position="136"/>
    </location>
    <ligand>
        <name>Fe cation</name>
        <dbReference type="ChEBI" id="CHEBI:24875"/>
        <label>1</label>
    </ligand>
</feature>
<dbReference type="PROSITE" id="PS50905">
    <property type="entry name" value="FERRITIN_LIKE"/>
    <property type="match status" value="1"/>
</dbReference>
<dbReference type="SUPFAM" id="SSF47240">
    <property type="entry name" value="Ferritin-like"/>
    <property type="match status" value="1"/>
</dbReference>